<organism evidence="2 3">
    <name type="scientific">Caerostris darwini</name>
    <dbReference type="NCBI Taxonomy" id="1538125"/>
    <lineage>
        <taxon>Eukaryota</taxon>
        <taxon>Metazoa</taxon>
        <taxon>Ecdysozoa</taxon>
        <taxon>Arthropoda</taxon>
        <taxon>Chelicerata</taxon>
        <taxon>Arachnida</taxon>
        <taxon>Araneae</taxon>
        <taxon>Araneomorphae</taxon>
        <taxon>Entelegynae</taxon>
        <taxon>Araneoidea</taxon>
        <taxon>Araneidae</taxon>
        <taxon>Caerostris</taxon>
    </lineage>
</organism>
<evidence type="ECO:0000313" key="3">
    <source>
        <dbReference type="Proteomes" id="UP001054837"/>
    </source>
</evidence>
<dbReference type="Proteomes" id="UP001054837">
    <property type="component" value="Unassembled WGS sequence"/>
</dbReference>
<name>A0AAV4VHA2_9ARAC</name>
<accession>A0AAV4VHA2</accession>
<dbReference type="EMBL" id="BPLQ01013088">
    <property type="protein sequence ID" value="GIY69692.1"/>
    <property type="molecule type" value="Genomic_DNA"/>
</dbReference>
<feature type="region of interest" description="Disordered" evidence="1">
    <location>
        <begin position="1"/>
        <end position="25"/>
    </location>
</feature>
<evidence type="ECO:0000313" key="2">
    <source>
        <dbReference type="EMBL" id="GIY69692.1"/>
    </source>
</evidence>
<reference evidence="2 3" key="1">
    <citation type="submission" date="2021-06" db="EMBL/GenBank/DDBJ databases">
        <title>Caerostris darwini draft genome.</title>
        <authorList>
            <person name="Kono N."/>
            <person name="Arakawa K."/>
        </authorList>
    </citation>
    <scope>NUCLEOTIDE SEQUENCE [LARGE SCALE GENOMIC DNA]</scope>
</reference>
<comment type="caution">
    <text evidence="2">The sequence shown here is derived from an EMBL/GenBank/DDBJ whole genome shotgun (WGS) entry which is preliminary data.</text>
</comment>
<protein>
    <submittedName>
        <fullName evidence="2">Uncharacterized protein</fullName>
    </submittedName>
</protein>
<proteinExistence type="predicted"/>
<evidence type="ECO:0000256" key="1">
    <source>
        <dbReference type="SAM" id="MobiDB-lite"/>
    </source>
</evidence>
<dbReference type="AlphaFoldDB" id="A0AAV4VHA2"/>
<keyword evidence="3" id="KW-1185">Reference proteome</keyword>
<gene>
    <name evidence="2" type="ORF">CDAR_245921</name>
</gene>
<sequence length="90" mass="10219">MTTQPSISEQKSSDKNISGRNQGRFKNSLLRRLAYPIKRNVLPPARPLPPPPHFAPQCIKKIRNCVLEIHALPLMQGKVLTRLKSFPPVR</sequence>